<dbReference type="AlphaFoldDB" id="A0AAE9D000"/>
<protein>
    <submittedName>
        <fullName evidence="2">Uncharacterized protein</fullName>
    </submittedName>
</protein>
<dbReference type="OMA" id="FRKAWAW"/>
<evidence type="ECO:0000313" key="5">
    <source>
        <dbReference type="Proteomes" id="UP000829354"/>
    </source>
</evidence>
<dbReference type="KEGG" id="cbr:CBG_23099"/>
<name>A0AAE9D000_CAEBR</name>
<dbReference type="EMBL" id="CP092624">
    <property type="protein sequence ID" value="UMM35134.1"/>
    <property type="molecule type" value="Genomic_DNA"/>
</dbReference>
<evidence type="ECO:0000256" key="1">
    <source>
        <dbReference type="SAM" id="Phobius"/>
    </source>
</evidence>
<keyword evidence="1" id="KW-1133">Transmembrane helix</keyword>
<dbReference type="EMBL" id="CP090895">
    <property type="protein sequence ID" value="ULT89306.1"/>
    <property type="molecule type" value="Genomic_DNA"/>
</dbReference>
<evidence type="ECO:0000313" key="2">
    <source>
        <dbReference type="EMBL" id="ULT89306.1"/>
    </source>
</evidence>
<feature type="transmembrane region" description="Helical" evidence="1">
    <location>
        <begin position="68"/>
        <end position="85"/>
    </location>
</feature>
<keyword evidence="1" id="KW-0472">Membrane</keyword>
<organism evidence="2 4">
    <name type="scientific">Caenorhabditis briggsae</name>
    <dbReference type="NCBI Taxonomy" id="6238"/>
    <lineage>
        <taxon>Eukaryota</taxon>
        <taxon>Metazoa</taxon>
        <taxon>Ecdysozoa</taxon>
        <taxon>Nematoda</taxon>
        <taxon>Chromadorea</taxon>
        <taxon>Rhabditida</taxon>
        <taxon>Rhabditina</taxon>
        <taxon>Rhabditomorpha</taxon>
        <taxon>Rhabditoidea</taxon>
        <taxon>Rhabditidae</taxon>
        <taxon>Peloderinae</taxon>
        <taxon>Caenorhabditis</taxon>
    </lineage>
</organism>
<feature type="transmembrane region" description="Helical" evidence="1">
    <location>
        <begin position="42"/>
        <end position="62"/>
    </location>
</feature>
<dbReference type="PANTHER" id="PTHR34152">
    <property type="entry name" value="PROTEIN CBG12353-RELATED"/>
    <property type="match status" value="1"/>
</dbReference>
<evidence type="ECO:0000313" key="4">
    <source>
        <dbReference type="Proteomes" id="UP000827892"/>
    </source>
</evidence>
<feature type="transmembrane region" description="Helical" evidence="1">
    <location>
        <begin position="164"/>
        <end position="194"/>
    </location>
</feature>
<keyword evidence="5" id="KW-1185">Reference proteome</keyword>
<accession>A0AAE9D000</accession>
<feature type="transmembrane region" description="Helical" evidence="1">
    <location>
        <begin position="132"/>
        <end position="152"/>
    </location>
</feature>
<dbReference type="Proteomes" id="UP000827892">
    <property type="component" value="Chromosome V"/>
</dbReference>
<dbReference type="Proteomes" id="UP000829354">
    <property type="component" value="Chromosome V"/>
</dbReference>
<proteinExistence type="predicted"/>
<reference evidence="2 4" key="1">
    <citation type="submission" date="2022-02" db="EMBL/GenBank/DDBJ databases">
        <title>Chromosome-level reference genomes for two strains of Caenorhabditis briggsae: an improved platform for comparative genomics.</title>
        <authorList>
            <person name="Stevens L."/>
            <person name="Andersen E.C."/>
        </authorList>
    </citation>
    <scope>NUCLEOTIDE SEQUENCE [LARGE SCALE GENOMIC DNA]</scope>
    <source>
        <strain evidence="2">QX1410_ONT</strain>
        <tissue evidence="2">Whole-organism</tissue>
    </source>
</reference>
<sequence length="216" mass="25191">MSVRDKYRSTFNELQRAESIPERISVFRKAWAWMIEASQNAVTHYGFIVISLYIIGLSLWSLDTCNEIPLLLLMVGMGLFVCSLYQPFYSYGKKKAAEDRQERIDNHLEPLHDGDIGTEEVNKFIPCRMNRVCNYAFTFVSGVAPFFTYFTFSHFSSREECYTITYWTAFVLVFIYSCYVIVILSACCLCCFYFTIPELMRKSHNNRERDVETGNS</sequence>
<reference evidence="3 5" key="2">
    <citation type="submission" date="2022-04" db="EMBL/GenBank/DDBJ databases">
        <title>Chromosome-level reference genomes for two strains of Caenorhabditis briggsae: an improved platform for comparative genomics.</title>
        <authorList>
            <person name="Stevens L."/>
            <person name="Andersen E."/>
        </authorList>
    </citation>
    <scope>NUCLEOTIDE SEQUENCE [LARGE SCALE GENOMIC DNA]</scope>
    <source>
        <strain evidence="3">VX34</strain>
        <tissue evidence="3">Whole-organism</tissue>
    </source>
</reference>
<keyword evidence="1" id="KW-0812">Transmembrane</keyword>
<gene>
    <name evidence="2" type="ORF">L3Y34_008049</name>
    <name evidence="3" type="ORF">L5515_007894</name>
</gene>
<evidence type="ECO:0000313" key="3">
    <source>
        <dbReference type="EMBL" id="UMM35134.1"/>
    </source>
</evidence>
<dbReference type="PANTHER" id="PTHR34152:SF9">
    <property type="entry name" value="TRANSMEMBRANE DOMAIN-CONTAINING PROTEIN"/>
    <property type="match status" value="1"/>
</dbReference>